<feature type="compositionally biased region" description="Polar residues" evidence="1">
    <location>
        <begin position="2024"/>
        <end position="2037"/>
    </location>
</feature>
<feature type="compositionally biased region" description="Low complexity" evidence="1">
    <location>
        <begin position="2089"/>
        <end position="2105"/>
    </location>
</feature>
<feature type="compositionally biased region" description="Low complexity" evidence="1">
    <location>
        <begin position="1181"/>
        <end position="1205"/>
    </location>
</feature>
<name>A0A9P3LKW3_9APHY</name>
<feature type="region of interest" description="Disordered" evidence="1">
    <location>
        <begin position="182"/>
        <end position="210"/>
    </location>
</feature>
<dbReference type="Proteomes" id="UP000703269">
    <property type="component" value="Unassembled WGS sequence"/>
</dbReference>
<proteinExistence type="predicted"/>
<feature type="region of interest" description="Disordered" evidence="1">
    <location>
        <begin position="1181"/>
        <end position="1206"/>
    </location>
</feature>
<feature type="region of interest" description="Disordered" evidence="1">
    <location>
        <begin position="1706"/>
        <end position="1746"/>
    </location>
</feature>
<sequence length="2105" mass="224440">MPQNTHFSRPTAPWDTPPPTIRFTAAGLGAPPPDSGAPTDADARPAALAPRADAAASPRRRLVPKKSRLGLLGDAAKNTLTKNTLTKNTLAKNTLTKNTLTKNTLTKNTLTKNTLARTAPASSANNDLSDVVRRVGADGAGGGGFDIYVDRCADAEDASILMVRKQRSRAHLGDVQWAGAPLGDATNRRAGGREETAHAREHVKEHAKENRGLLRLPKSDENARGKWWSLGRARKAHPPRAKTPEPLSTRFNSLDARALLGSDHSAVLHAEPPPVPPKDVPPPPPVRARSGTLTSVSTLRSASSEHGAPALLASSTFLAPPAPPVPREAQGSVALRAMKSMRSLARIKSFAALGAGRGAKEGSTNEGTAKEGNTKEGSTKEGTSALTPKDKKSKVKPKTKNAKQAARTSASSFEAGAPDACSTPLPPSQPPSLRTRASKLSLAGLLPGTLRGARSGTVRSTGSRVSSTASRAGSPPPGSPHALYAHANARLGAHPDLAAWARPASAYSVSSGAADSLRPPSTTSGGSVRLSVSVESAGASLRSVRSPRSSTSAASVRWDEDGLRDVRAQRRREREERRRDSKHSAEGRRRATVVEIFPELRDAAERGAGESAGEPEAEAAGVAMEEATAEEHGGDEDVEHGTPPKRARPRPMSEQLLVKMRPKAISDDGDGVISILDAATNDLASLINRLDLEATPASVQGSPIRQLRDSPSLASLGRVACDSPTQPKQCTPALAARDSFASLTSLRPYGQIARTHSNPAAPPTRQHALDAAARRRLVGQQIAPWHELALQVAPRAHADAQATVRPARASHRRTATPGPEDLAAFQPLRPAPAPRTGSVEALPEATPVPAHAPAAPTSQTFGADGAACKLGKSPARDLGYEDDAPPTPTPTVRRRGARADRASVLSVICDTGAALPLQDLKTLSFAGPLAGLEADAVGEAQPAGCEEGGSGDTEILDKMLTLKRRERAPSPGLPPSTPLPCPEDELELEPEAPQPTFRASLFDEYDNEADLDDVSDEEDHTKKSFDFTGELRLLTESGTGDRLSFVEQLENAFRTPADVSLGLQFEHDLRAAEAPPLPALQLSPRAESEDETVPHMELSTWNFDTSPEQSVRNSAASDTLDRLMAECAEDICRQYTAAQKGQGTMRSKESDGKLNRSFKFGGRPSIPDSLEESAELTPLTLSDIIPPVPSVSHSRSPSRSSLMDSDNSVLKSILGKAYEEDNSVIDSIVARAHAGAAVPRPRLDSDSSSRRRARESLALSPASTHSRNSSELSFKGFESFAEVRRGFEFHPNRPAFYPPPGAPKPWHGRYESEYSVATVSSYGATLDPGAVDPFGYAPSRPVSIGEETSFSMTVEDTFSFLKKGPQRQRVDSDASSFYFRPGAARGLRRNDSGSSARDACPPISIYNRGFGAHRRNDSNTSMSSVARSYANGNRASWARHRHQPSTDSIFEESPASNGGRPGLGDKMFDRMDYGMPLPAITASPTGSAFSSDPDSSQLGSDICQQFSSQAVSYDSIFDGQRTSVADSILEKTGAPASHDATDDVFSFDAARPNQAAFSRINQFRPISMMSTTSGHSIPQEGDTMISMIGGGHVRRRSIDSRIDGSPCIKLERKERKKHTALQHLARVLQYDQGPDELPSNLVDRFSKISPAKVILPKPSIASTSSFQFGSDQMIKPGKGLLERQNLEENAVKAQSEIIASLETKPVFTRPNPVGRSRSSTVTSSGGDTPPLSASDSSSEYSGSQSSIDLGHIDKMLTAATAPTRGLARARSMRMRARGTGHRRRMSSIRLSQSSVYETIEEEVFSSSPSPAKPAMSVIISDHETSMSKEVSLSRADSVYIVGDEEDGIIALRKYWALRDEVEETVEESKKAWSDTPFSNFAMQSFDPPKTLSGMQALLEHSQKSYGPLSSEFLVHRVRSRTSSRATPYPVRARRGSNPTEHQAHAEPPSKSRPFASPRNSLHDSFSAISINPAMPVFSPPPVPSVRKQASKGDTAKTANGVPRPRVTSSTRRAALGWSKRNAKENVNASTAKSTGTVKSGAAMSNAGTTKSNTGAVKSSTSSAHAKENAGTIFSASDSLRITRPRPRGRLAAARASANRAPLTAA</sequence>
<feature type="compositionally biased region" description="Basic and acidic residues" evidence="1">
    <location>
        <begin position="557"/>
        <end position="589"/>
    </location>
</feature>
<evidence type="ECO:0000256" key="1">
    <source>
        <dbReference type="SAM" id="MobiDB-lite"/>
    </source>
</evidence>
<feature type="region of interest" description="Disordered" evidence="1">
    <location>
        <begin position="355"/>
        <end position="487"/>
    </location>
</feature>
<feature type="region of interest" description="Disordered" evidence="1">
    <location>
        <begin position="873"/>
        <end position="897"/>
    </location>
</feature>
<feature type="compositionally biased region" description="Basic residues" evidence="1">
    <location>
        <begin position="58"/>
        <end position="68"/>
    </location>
</feature>
<protein>
    <submittedName>
        <fullName evidence="2">Uncharacterized protein</fullName>
    </submittedName>
</protein>
<feature type="region of interest" description="Disordered" evidence="1">
    <location>
        <begin position="535"/>
        <end position="653"/>
    </location>
</feature>
<feature type="compositionally biased region" description="Pro residues" evidence="1">
    <location>
        <begin position="271"/>
        <end position="286"/>
    </location>
</feature>
<keyword evidence="3" id="KW-1185">Reference proteome</keyword>
<feature type="compositionally biased region" description="Low complexity" evidence="1">
    <location>
        <begin position="609"/>
        <end position="626"/>
    </location>
</feature>
<dbReference type="OrthoDB" id="2563277at2759"/>
<evidence type="ECO:0000313" key="3">
    <source>
        <dbReference type="Proteomes" id="UP000703269"/>
    </source>
</evidence>
<dbReference type="EMBL" id="BPQB01000099">
    <property type="protein sequence ID" value="GJE99043.1"/>
    <property type="molecule type" value="Genomic_DNA"/>
</dbReference>
<organism evidence="2 3">
    <name type="scientific">Phanerochaete sordida</name>
    <dbReference type="NCBI Taxonomy" id="48140"/>
    <lineage>
        <taxon>Eukaryota</taxon>
        <taxon>Fungi</taxon>
        <taxon>Dikarya</taxon>
        <taxon>Basidiomycota</taxon>
        <taxon>Agaricomycotina</taxon>
        <taxon>Agaricomycetes</taxon>
        <taxon>Polyporales</taxon>
        <taxon>Phanerochaetaceae</taxon>
        <taxon>Phanerochaete</taxon>
    </lineage>
</organism>
<feature type="compositionally biased region" description="Basic residues" evidence="1">
    <location>
        <begin position="391"/>
        <end position="401"/>
    </location>
</feature>
<feature type="compositionally biased region" description="Low complexity" evidence="1">
    <location>
        <begin position="1713"/>
        <end position="1746"/>
    </location>
</feature>
<feature type="region of interest" description="Disordered" evidence="1">
    <location>
        <begin position="1235"/>
        <end position="1269"/>
    </location>
</feature>
<feature type="region of interest" description="Disordered" evidence="1">
    <location>
        <begin position="1978"/>
        <end position="2105"/>
    </location>
</feature>
<reference evidence="2 3" key="1">
    <citation type="submission" date="2021-08" db="EMBL/GenBank/DDBJ databases">
        <title>Draft Genome Sequence of Phanerochaete sordida strain YK-624.</title>
        <authorList>
            <person name="Mori T."/>
            <person name="Dohra H."/>
            <person name="Suzuki T."/>
            <person name="Kawagishi H."/>
            <person name="Hirai H."/>
        </authorList>
    </citation>
    <scope>NUCLEOTIDE SEQUENCE [LARGE SCALE GENOMIC DNA]</scope>
    <source>
        <strain evidence="2 3">YK-624</strain>
    </source>
</reference>
<feature type="compositionally biased region" description="Pro residues" evidence="1">
    <location>
        <begin position="971"/>
        <end position="981"/>
    </location>
</feature>
<accession>A0A9P3LKW3</accession>
<feature type="compositionally biased region" description="Basic and acidic residues" evidence="1">
    <location>
        <begin position="191"/>
        <end position="210"/>
    </location>
</feature>
<feature type="compositionally biased region" description="Low complexity" evidence="1">
    <location>
        <begin position="451"/>
        <end position="473"/>
    </location>
</feature>
<feature type="compositionally biased region" description="Low complexity" evidence="1">
    <location>
        <begin position="37"/>
        <end position="57"/>
    </location>
</feature>
<feature type="compositionally biased region" description="Basic and acidic residues" evidence="1">
    <location>
        <begin position="368"/>
        <end position="379"/>
    </location>
</feature>
<feature type="compositionally biased region" description="Polar residues" evidence="1">
    <location>
        <begin position="291"/>
        <end position="304"/>
    </location>
</feature>
<feature type="compositionally biased region" description="Polar residues" evidence="1">
    <location>
        <begin position="2045"/>
        <end position="2063"/>
    </location>
</feature>
<feature type="region of interest" description="Disordered" evidence="1">
    <location>
        <begin position="805"/>
        <end position="839"/>
    </location>
</feature>
<comment type="caution">
    <text evidence="2">The sequence shown here is derived from an EMBL/GenBank/DDBJ whole genome shotgun (WGS) entry which is preliminary data.</text>
</comment>
<gene>
    <name evidence="2" type="ORF">PsYK624_152830</name>
</gene>
<feature type="region of interest" description="Disordered" evidence="1">
    <location>
        <begin position="267"/>
        <end position="304"/>
    </location>
</feature>
<feature type="region of interest" description="Disordered" evidence="1">
    <location>
        <begin position="966"/>
        <end position="990"/>
    </location>
</feature>
<feature type="region of interest" description="Disordered" evidence="1">
    <location>
        <begin position="511"/>
        <end position="530"/>
    </location>
</feature>
<evidence type="ECO:0000313" key="2">
    <source>
        <dbReference type="EMBL" id="GJE99043.1"/>
    </source>
</evidence>
<feature type="compositionally biased region" description="Polar residues" evidence="1">
    <location>
        <begin position="511"/>
        <end position="526"/>
    </location>
</feature>
<feature type="compositionally biased region" description="Basic and acidic residues" evidence="1">
    <location>
        <begin position="598"/>
        <end position="608"/>
    </location>
</feature>
<feature type="region of interest" description="Disordered" evidence="1">
    <location>
        <begin position="1919"/>
        <end position="1962"/>
    </location>
</feature>
<feature type="region of interest" description="Disordered" evidence="1">
    <location>
        <begin position="1434"/>
        <end position="1462"/>
    </location>
</feature>
<feature type="region of interest" description="Disordered" evidence="1">
    <location>
        <begin position="1138"/>
        <end position="1169"/>
    </location>
</feature>
<feature type="region of interest" description="Disordered" evidence="1">
    <location>
        <begin position="1"/>
        <end position="69"/>
    </location>
</feature>